<reference evidence="1" key="1">
    <citation type="journal article" date="2020" name="mSystems">
        <title>Genome- and Community-Level Interaction Insights into Carbon Utilization and Element Cycling Functions of Hydrothermarchaeota in Hydrothermal Sediment.</title>
        <authorList>
            <person name="Zhou Z."/>
            <person name="Liu Y."/>
            <person name="Xu W."/>
            <person name="Pan J."/>
            <person name="Luo Z.H."/>
            <person name="Li M."/>
        </authorList>
    </citation>
    <scope>NUCLEOTIDE SEQUENCE [LARGE SCALE GENOMIC DNA]</scope>
    <source>
        <strain evidence="1">SpSt-902</strain>
    </source>
</reference>
<dbReference type="EMBL" id="DTMM01000122">
    <property type="protein sequence ID" value="HFT93527.1"/>
    <property type="molecule type" value="Genomic_DNA"/>
</dbReference>
<dbReference type="InterPro" id="IPR016155">
    <property type="entry name" value="Mopterin_synth/thiamin_S_b"/>
</dbReference>
<dbReference type="InterPro" id="IPR010035">
    <property type="entry name" value="Thi_S"/>
</dbReference>
<accession>A0A7C3LTX9</accession>
<dbReference type="CDD" id="cd00565">
    <property type="entry name" value="Ubl_ThiS"/>
    <property type="match status" value="1"/>
</dbReference>
<name>A0A7C3LTX9_9BACT</name>
<dbReference type="PANTHER" id="PTHR34472:SF1">
    <property type="entry name" value="SULFUR CARRIER PROTEIN THIS"/>
    <property type="match status" value="1"/>
</dbReference>
<dbReference type="InterPro" id="IPR012675">
    <property type="entry name" value="Beta-grasp_dom_sf"/>
</dbReference>
<proteinExistence type="predicted"/>
<dbReference type="PANTHER" id="PTHR34472">
    <property type="entry name" value="SULFUR CARRIER PROTEIN THIS"/>
    <property type="match status" value="1"/>
</dbReference>
<comment type="caution">
    <text evidence="1">The sequence shown here is derived from an EMBL/GenBank/DDBJ whole genome shotgun (WGS) entry which is preliminary data.</text>
</comment>
<evidence type="ECO:0000313" key="1">
    <source>
        <dbReference type="EMBL" id="HFT93527.1"/>
    </source>
</evidence>
<dbReference type="AlphaFoldDB" id="A0A7C3LTX9"/>
<gene>
    <name evidence="1" type="primary">thiS</name>
    <name evidence="1" type="ORF">ENX03_06250</name>
</gene>
<dbReference type="Gene3D" id="3.10.20.30">
    <property type="match status" value="1"/>
</dbReference>
<dbReference type="Pfam" id="PF02597">
    <property type="entry name" value="ThiS"/>
    <property type="match status" value="1"/>
</dbReference>
<organism evidence="1">
    <name type="scientific">Leptospirillum ferriphilum</name>
    <dbReference type="NCBI Taxonomy" id="178606"/>
    <lineage>
        <taxon>Bacteria</taxon>
        <taxon>Pseudomonadati</taxon>
        <taxon>Nitrospirota</taxon>
        <taxon>Nitrospiria</taxon>
        <taxon>Nitrospirales</taxon>
        <taxon>Nitrospiraceae</taxon>
        <taxon>Leptospirillum</taxon>
    </lineage>
</organism>
<dbReference type="NCBIfam" id="TIGR01683">
    <property type="entry name" value="thiS"/>
    <property type="match status" value="1"/>
</dbReference>
<sequence length="76" mass="8324">MAMIQVNGKPEEVKEGLSLLQLLQQKGFDPALVSVEHNGRIVDREEWDATKLHGDDEVEILFFMGGGSVRGRSSGA</sequence>
<dbReference type="SUPFAM" id="SSF54285">
    <property type="entry name" value="MoaD/ThiS"/>
    <property type="match status" value="1"/>
</dbReference>
<dbReference type="InterPro" id="IPR003749">
    <property type="entry name" value="ThiS/MoaD-like"/>
</dbReference>
<protein>
    <submittedName>
        <fullName evidence="1">Sulfur carrier protein ThiS</fullName>
    </submittedName>
</protein>